<dbReference type="InterPro" id="IPR015300">
    <property type="entry name" value="DNA-bd_pseudobarrel_sf"/>
</dbReference>
<accession>G7K0S0</accession>
<name>G7K0S0_MEDTR</name>
<evidence type="ECO:0000256" key="3">
    <source>
        <dbReference type="ARBA" id="ARBA00023125"/>
    </source>
</evidence>
<dbReference type="AlphaFoldDB" id="G7K0S0"/>
<feature type="transmembrane region" description="Helical" evidence="6">
    <location>
        <begin position="116"/>
        <end position="137"/>
    </location>
</feature>
<comment type="subcellular location">
    <subcellularLocation>
        <location evidence="1">Nucleus</location>
    </subcellularLocation>
</comment>
<dbReference type="Proteomes" id="UP000002051">
    <property type="component" value="Chromosome 5"/>
</dbReference>
<organism evidence="7 9">
    <name type="scientific">Medicago truncatula</name>
    <name type="common">Barrel medic</name>
    <name type="synonym">Medicago tribuloides</name>
    <dbReference type="NCBI Taxonomy" id="3880"/>
    <lineage>
        <taxon>Eukaryota</taxon>
        <taxon>Viridiplantae</taxon>
        <taxon>Streptophyta</taxon>
        <taxon>Embryophyta</taxon>
        <taxon>Tracheophyta</taxon>
        <taxon>Spermatophyta</taxon>
        <taxon>Magnoliopsida</taxon>
        <taxon>eudicotyledons</taxon>
        <taxon>Gunneridae</taxon>
        <taxon>Pentapetalae</taxon>
        <taxon>rosids</taxon>
        <taxon>fabids</taxon>
        <taxon>Fabales</taxon>
        <taxon>Fabaceae</taxon>
        <taxon>Papilionoideae</taxon>
        <taxon>50 kb inversion clade</taxon>
        <taxon>NPAAA clade</taxon>
        <taxon>Hologalegina</taxon>
        <taxon>IRL clade</taxon>
        <taxon>Trifolieae</taxon>
        <taxon>Medicago</taxon>
    </lineage>
</organism>
<evidence type="ECO:0000313" key="7">
    <source>
        <dbReference type="EMBL" id="AES98975.1"/>
    </source>
</evidence>
<gene>
    <name evidence="7" type="ordered locus">MTR_5g075200</name>
</gene>
<dbReference type="EnsemblPlants" id="AES98975">
    <property type="protein sequence ID" value="AES98975"/>
    <property type="gene ID" value="MTR_5g075200"/>
</dbReference>
<protein>
    <submittedName>
        <fullName evidence="7">Transmembrane protein, putative</fullName>
    </submittedName>
</protein>
<evidence type="ECO:0000256" key="2">
    <source>
        <dbReference type="ARBA" id="ARBA00023015"/>
    </source>
</evidence>
<dbReference type="GO" id="GO:0005634">
    <property type="term" value="C:nucleus"/>
    <property type="evidence" value="ECO:0007669"/>
    <property type="project" value="UniProtKB-SubCell"/>
</dbReference>
<reference evidence="7 9" key="2">
    <citation type="journal article" date="2014" name="BMC Genomics">
        <title>An improved genome release (version Mt4.0) for the model legume Medicago truncatula.</title>
        <authorList>
            <person name="Tang H."/>
            <person name="Krishnakumar V."/>
            <person name="Bidwell S."/>
            <person name="Rosen B."/>
            <person name="Chan A."/>
            <person name="Zhou S."/>
            <person name="Gentzbittel L."/>
            <person name="Childs K.L."/>
            <person name="Yandell M."/>
            <person name="Gundlach H."/>
            <person name="Mayer K.F."/>
            <person name="Schwartz D.C."/>
            <person name="Town C.D."/>
        </authorList>
    </citation>
    <scope>GENOME REANNOTATION</scope>
    <source>
        <strain evidence="8 9">cv. Jemalong A17</strain>
    </source>
</reference>
<dbReference type="GO" id="GO:0003677">
    <property type="term" value="F:DNA binding"/>
    <property type="evidence" value="ECO:0007669"/>
    <property type="project" value="UniProtKB-KW"/>
</dbReference>
<reference evidence="8" key="3">
    <citation type="submission" date="2015-04" db="UniProtKB">
        <authorList>
            <consortium name="EnsemblPlants"/>
        </authorList>
    </citation>
    <scope>IDENTIFICATION</scope>
    <source>
        <strain evidence="8">cv. Jemalong A17</strain>
    </source>
</reference>
<evidence type="ECO:0000256" key="1">
    <source>
        <dbReference type="ARBA" id="ARBA00004123"/>
    </source>
</evidence>
<keyword evidence="5" id="KW-0539">Nucleus</keyword>
<proteinExistence type="predicted"/>
<dbReference type="EMBL" id="CM001221">
    <property type="protein sequence ID" value="AES98975.1"/>
    <property type="molecule type" value="Genomic_DNA"/>
</dbReference>
<evidence type="ECO:0000256" key="4">
    <source>
        <dbReference type="ARBA" id="ARBA00023163"/>
    </source>
</evidence>
<keyword evidence="6" id="KW-1133">Transmembrane helix</keyword>
<reference evidence="7 9" key="1">
    <citation type="journal article" date="2011" name="Nature">
        <title>The Medicago genome provides insight into the evolution of rhizobial symbioses.</title>
        <authorList>
            <person name="Young N.D."/>
            <person name="Debelle F."/>
            <person name="Oldroyd G.E."/>
            <person name="Geurts R."/>
            <person name="Cannon S.B."/>
            <person name="Udvardi M.K."/>
            <person name="Benedito V.A."/>
            <person name="Mayer K.F."/>
            <person name="Gouzy J."/>
            <person name="Schoof H."/>
            <person name="Van de Peer Y."/>
            <person name="Proost S."/>
            <person name="Cook D.R."/>
            <person name="Meyers B.C."/>
            <person name="Spannagl M."/>
            <person name="Cheung F."/>
            <person name="De Mita S."/>
            <person name="Krishnakumar V."/>
            <person name="Gundlach H."/>
            <person name="Zhou S."/>
            <person name="Mudge J."/>
            <person name="Bharti A.K."/>
            <person name="Murray J.D."/>
            <person name="Naoumkina M.A."/>
            <person name="Rosen B."/>
            <person name="Silverstein K.A."/>
            <person name="Tang H."/>
            <person name="Rombauts S."/>
            <person name="Zhao P.X."/>
            <person name="Zhou P."/>
            <person name="Barbe V."/>
            <person name="Bardou P."/>
            <person name="Bechner M."/>
            <person name="Bellec A."/>
            <person name="Berger A."/>
            <person name="Berges H."/>
            <person name="Bidwell S."/>
            <person name="Bisseling T."/>
            <person name="Choisne N."/>
            <person name="Couloux A."/>
            <person name="Denny R."/>
            <person name="Deshpande S."/>
            <person name="Dai X."/>
            <person name="Doyle J.J."/>
            <person name="Dudez A.M."/>
            <person name="Farmer A.D."/>
            <person name="Fouteau S."/>
            <person name="Franken C."/>
            <person name="Gibelin C."/>
            <person name="Gish J."/>
            <person name="Goldstein S."/>
            <person name="Gonzalez A.J."/>
            <person name="Green P.J."/>
            <person name="Hallab A."/>
            <person name="Hartog M."/>
            <person name="Hua A."/>
            <person name="Humphray S.J."/>
            <person name="Jeong D.H."/>
            <person name="Jing Y."/>
            <person name="Jocker A."/>
            <person name="Kenton S.M."/>
            <person name="Kim D.J."/>
            <person name="Klee K."/>
            <person name="Lai H."/>
            <person name="Lang C."/>
            <person name="Lin S."/>
            <person name="Macmil S.L."/>
            <person name="Magdelenat G."/>
            <person name="Matthews L."/>
            <person name="McCorrison J."/>
            <person name="Monaghan E.L."/>
            <person name="Mun J.H."/>
            <person name="Najar F.Z."/>
            <person name="Nicholson C."/>
            <person name="Noirot C."/>
            <person name="O'Bleness M."/>
            <person name="Paule C.R."/>
            <person name="Poulain J."/>
            <person name="Prion F."/>
            <person name="Qin B."/>
            <person name="Qu C."/>
            <person name="Retzel E.F."/>
            <person name="Riddle C."/>
            <person name="Sallet E."/>
            <person name="Samain S."/>
            <person name="Samson N."/>
            <person name="Sanders I."/>
            <person name="Saurat O."/>
            <person name="Scarpelli C."/>
            <person name="Schiex T."/>
            <person name="Segurens B."/>
            <person name="Severin A.J."/>
            <person name="Sherrier D.J."/>
            <person name="Shi R."/>
            <person name="Sims S."/>
            <person name="Singer S.R."/>
            <person name="Sinharoy S."/>
            <person name="Sterck L."/>
            <person name="Viollet A."/>
            <person name="Wang B.B."/>
            <person name="Wang K."/>
            <person name="Wang M."/>
            <person name="Wang X."/>
            <person name="Warfsmann J."/>
            <person name="Weissenbach J."/>
            <person name="White D.D."/>
            <person name="White J.D."/>
            <person name="Wiley G.B."/>
            <person name="Wincker P."/>
            <person name="Xing Y."/>
            <person name="Yang L."/>
            <person name="Yao Z."/>
            <person name="Ying F."/>
            <person name="Zhai J."/>
            <person name="Zhou L."/>
            <person name="Zuber A."/>
            <person name="Denarie J."/>
            <person name="Dixon R.A."/>
            <person name="May G.D."/>
            <person name="Schwartz D.C."/>
            <person name="Rogers J."/>
            <person name="Quetier F."/>
            <person name="Town C.D."/>
            <person name="Roe B.A."/>
        </authorList>
    </citation>
    <scope>NUCLEOTIDE SEQUENCE [LARGE SCALE GENOMIC DNA]</scope>
    <source>
        <strain evidence="7">A17</strain>
        <strain evidence="8 9">cv. Jemalong A17</strain>
    </source>
</reference>
<dbReference type="SUPFAM" id="SSF101936">
    <property type="entry name" value="DNA-binding pseudobarrel domain"/>
    <property type="match status" value="1"/>
</dbReference>
<evidence type="ECO:0000256" key="6">
    <source>
        <dbReference type="SAM" id="Phobius"/>
    </source>
</evidence>
<keyword evidence="2" id="KW-0805">Transcription regulation</keyword>
<keyword evidence="4" id="KW-0804">Transcription</keyword>
<dbReference type="PaxDb" id="3880-AES98975"/>
<evidence type="ECO:0000313" key="9">
    <source>
        <dbReference type="Proteomes" id="UP000002051"/>
    </source>
</evidence>
<evidence type="ECO:0000256" key="5">
    <source>
        <dbReference type="ARBA" id="ARBA00023242"/>
    </source>
</evidence>
<dbReference type="HOGENOM" id="CLU_1386031_0_0_1"/>
<keyword evidence="6" id="KW-0472">Membrane</keyword>
<sequence length="197" mass="23246">MTSSQTFFQSLTNINVRFKYMLTHARKSKTQILLMEFKYITSSQNFSQSLIWLQSLTKTPLIRNVVLRRMFGHDFGDQIGRYASLVDSNYNEFEVLVERNNDNIYLTKGWHALKNLYGVCLGSWVTMVFVGMGKFVIHLKDMFRRKISTPKFTPPMMFQLEKQVLPFHNFDDLPSPFVHDQINFDNSYEKNVDFRSL</sequence>
<keyword evidence="6 7" id="KW-0812">Transmembrane</keyword>
<evidence type="ECO:0000313" key="8">
    <source>
        <dbReference type="EnsemblPlants" id="AES98975"/>
    </source>
</evidence>
<keyword evidence="3" id="KW-0238">DNA-binding</keyword>
<keyword evidence="9" id="KW-1185">Reference proteome</keyword>